<reference evidence="3" key="1">
    <citation type="submission" date="2015-11" db="EMBL/GenBank/DDBJ databases">
        <title>De novo transcriptome assembly of four potential Pierce s Disease insect vectors from Arizona vineyards.</title>
        <authorList>
            <person name="Tassone E.E."/>
        </authorList>
    </citation>
    <scope>NUCLEOTIDE SEQUENCE</scope>
</reference>
<evidence type="ECO:0000256" key="1">
    <source>
        <dbReference type="SAM" id="Phobius"/>
    </source>
</evidence>
<dbReference type="SUPFAM" id="SSF49329">
    <property type="entry name" value="Cu,Zn superoxide dismutase-like"/>
    <property type="match status" value="5"/>
</dbReference>
<evidence type="ECO:0008006" key="4">
    <source>
        <dbReference type="Google" id="ProtNLM"/>
    </source>
</evidence>
<dbReference type="EMBL" id="GECZ01009444">
    <property type="protein sequence ID" value="JAS60325.1"/>
    <property type="molecule type" value="Transcribed_RNA"/>
</dbReference>
<protein>
    <recommendedName>
        <fullName evidence="4">Superoxide dismutase copper/zinc binding domain-containing protein</fullName>
    </recommendedName>
</protein>
<feature type="chain" id="PRO_5008583439" description="Superoxide dismutase copper/zinc binding domain-containing protein" evidence="2">
    <location>
        <begin position="17"/>
        <end position="1101"/>
    </location>
</feature>
<evidence type="ECO:0000256" key="2">
    <source>
        <dbReference type="SAM" id="SignalP"/>
    </source>
</evidence>
<keyword evidence="1" id="KW-1133">Transmembrane helix</keyword>
<keyword evidence="1" id="KW-0812">Transmembrane</keyword>
<feature type="transmembrane region" description="Helical" evidence="1">
    <location>
        <begin position="1083"/>
        <end position="1100"/>
    </location>
</feature>
<dbReference type="InterPro" id="IPR036423">
    <property type="entry name" value="SOD-like_Cu/Zn_dom_sf"/>
</dbReference>
<dbReference type="PANTHER" id="PTHR20910">
    <property type="entry name" value="AGAP001623-PA"/>
    <property type="match status" value="1"/>
</dbReference>
<sequence>MLLIFLLLSAFGGGNAVQLIARFSSHGVHGYTRFTQARGQVEVTSELTWTKDDPWPEVIAWTIHKFPVDHRLLEDRCTEARIGPHILSLDDTFGPVSLNGTVTATNTTDVLSLIGPSGVWGQSVVLDLGNGELACSTLMPDGRTSIRMAEARFNGPVAGSVYFQWLGSSGDTDSAIFTDLYHTHRMARPTRNKWKIFTTDVLDSEADKLRHDCNALQVLYETHDRGGSGDLDPRLGMVDIGAKQADNSPGKKRLFRAANLTLLDLRNKQRHLYLVLFDNQHTESYLSCARITPLEPTILRAVVQARGLRGVVSLQQVSPFGATQVGVRWDNKPEGLGGLRIHELPALPDIGRTSQRKYCQGIGAVYNPSNRPTAADAPLPGEVSQDSYAVGDLSGKVGYDNKRRWDVFLPLFGRDSVAHRSLVVYINNDTSGVEDPWICSTLIRFTRYNTKIPMATAEVIFRYPLAGRIVFRQPRNDWTADTVVIVEQLVHADGTTLSSSKDHRWGINMEPPGKDFYDWQNRCVSAGPSYDGFLVYFENKTGECLPYSPVGFCRIGSLSERLGMMNIAGRKNESELLSRHLWTDTLLPLTGPYSIIGRSFVIYDDHGPKARGERLACSKITNTFRRKGVVRDWFGNGEETSVKGKIEFFQETEYEATDMEFSLGGLVDAGVYHIHKMPVSEHLEFPCEESTLGTVFDPYNVGEVTSPPSTPGTPDLYAVGDLSGKYGRLDQLSHLDTFHNDSSLMLFGQYSVLGRSVVIFRKNTARWTCATVERGYAPSEARELRAVASFHHPNGYAWGYIRMTQLIHYDGSASDTIIEVNLKHPGEHDRNFTQNHNWAIYVNPVGVDATVQVLHTRCTAAGYLWNPYYTQLADPLNHDLYREECGPDHPLRCYVGDLSGRLGTIDIGGRKRVFSDPNFPLEGAVSAMGKSIVILDKNRGPDKFACANIEPDKDTIKYVNVRRTPKFIVSQFLEDVRRVMGVPEWLLTVDTRRTKILHGGSCTQLLVHFKGPEANKLEQDFSRLLSTGRLESPSLYIPGYLYPSNRRSRLSYKLCGADNEKEGVKLLYGGSSFGSRFNSNSKSFVSLTVLFVSILFNYCVR</sequence>
<dbReference type="PANTHER" id="PTHR20910:SF1">
    <property type="entry name" value="SUPEROXIDE DISMUTASE COPPER_ZINC BINDING DOMAIN-CONTAINING PROTEIN"/>
    <property type="match status" value="1"/>
</dbReference>
<dbReference type="InterPro" id="IPR053257">
    <property type="entry name" value="Cu-only_SOD"/>
</dbReference>
<dbReference type="GO" id="GO:0006801">
    <property type="term" value="P:superoxide metabolic process"/>
    <property type="evidence" value="ECO:0007669"/>
    <property type="project" value="InterPro"/>
</dbReference>
<keyword evidence="2" id="KW-0732">Signal</keyword>
<feature type="signal peptide" evidence="2">
    <location>
        <begin position="1"/>
        <end position="16"/>
    </location>
</feature>
<accession>A0A1B6GD08</accession>
<evidence type="ECO:0000313" key="3">
    <source>
        <dbReference type="EMBL" id="JAS60325.1"/>
    </source>
</evidence>
<gene>
    <name evidence="3" type="ORF">g.24878</name>
</gene>
<dbReference type="Gene3D" id="2.60.40.200">
    <property type="entry name" value="Superoxide dismutase, copper/zinc binding domain"/>
    <property type="match status" value="4"/>
</dbReference>
<dbReference type="AlphaFoldDB" id="A0A1B6GD08"/>
<name>A0A1B6GD08_9HEMI</name>
<dbReference type="GO" id="GO:0046872">
    <property type="term" value="F:metal ion binding"/>
    <property type="evidence" value="ECO:0007669"/>
    <property type="project" value="InterPro"/>
</dbReference>
<organism evidence="3">
    <name type="scientific">Cuerna arida</name>
    <dbReference type="NCBI Taxonomy" id="1464854"/>
    <lineage>
        <taxon>Eukaryota</taxon>
        <taxon>Metazoa</taxon>
        <taxon>Ecdysozoa</taxon>
        <taxon>Arthropoda</taxon>
        <taxon>Hexapoda</taxon>
        <taxon>Insecta</taxon>
        <taxon>Pterygota</taxon>
        <taxon>Neoptera</taxon>
        <taxon>Paraneoptera</taxon>
        <taxon>Hemiptera</taxon>
        <taxon>Auchenorrhyncha</taxon>
        <taxon>Membracoidea</taxon>
        <taxon>Cicadellidae</taxon>
        <taxon>Cicadellinae</taxon>
        <taxon>Proconiini</taxon>
        <taxon>Cuerna</taxon>
    </lineage>
</organism>
<keyword evidence="1" id="KW-0472">Membrane</keyword>
<proteinExistence type="predicted"/>